<sequence length="49" mass="5572">IWDSESVPEEWRDTAMVVLYKGKGNRNDCGNYRGISLLSLNIIATGEYH</sequence>
<dbReference type="EMBL" id="KQ428432">
    <property type="protein sequence ID" value="KOF66179.1"/>
    <property type="molecule type" value="Genomic_DNA"/>
</dbReference>
<gene>
    <name evidence="1" type="ORF">OCBIM_22013275mg</name>
</gene>
<proteinExistence type="predicted"/>
<dbReference type="AlphaFoldDB" id="A0A0L8FNB9"/>
<feature type="non-terminal residue" evidence="1">
    <location>
        <position position="1"/>
    </location>
</feature>
<reference evidence="1" key="1">
    <citation type="submission" date="2015-07" db="EMBL/GenBank/DDBJ databases">
        <title>MeaNS - Measles Nucleotide Surveillance Program.</title>
        <authorList>
            <person name="Tran T."/>
            <person name="Druce J."/>
        </authorList>
    </citation>
    <scope>NUCLEOTIDE SEQUENCE</scope>
    <source>
        <strain evidence="1">UCB-OBI-ISO-001</strain>
        <tissue evidence="1">Gonad</tissue>
    </source>
</reference>
<protein>
    <submittedName>
        <fullName evidence="1">Uncharacterized protein</fullName>
    </submittedName>
</protein>
<accession>A0A0L8FNB9</accession>
<organism evidence="1">
    <name type="scientific">Octopus bimaculoides</name>
    <name type="common">California two-spotted octopus</name>
    <dbReference type="NCBI Taxonomy" id="37653"/>
    <lineage>
        <taxon>Eukaryota</taxon>
        <taxon>Metazoa</taxon>
        <taxon>Spiralia</taxon>
        <taxon>Lophotrochozoa</taxon>
        <taxon>Mollusca</taxon>
        <taxon>Cephalopoda</taxon>
        <taxon>Coleoidea</taxon>
        <taxon>Octopodiformes</taxon>
        <taxon>Octopoda</taxon>
        <taxon>Incirrata</taxon>
        <taxon>Octopodidae</taxon>
        <taxon>Octopus</taxon>
    </lineage>
</organism>
<name>A0A0L8FNB9_OCTBM</name>
<evidence type="ECO:0000313" key="1">
    <source>
        <dbReference type="EMBL" id="KOF66179.1"/>
    </source>
</evidence>